<evidence type="ECO:0000256" key="5">
    <source>
        <dbReference type="ARBA" id="ARBA00023002"/>
    </source>
</evidence>
<dbReference type="InterPro" id="IPR029479">
    <property type="entry name" value="Nitroreductase"/>
</dbReference>
<reference evidence="7" key="1">
    <citation type="submission" date="2022-12" db="EMBL/GenBank/DDBJ databases">
        <title>Reference genome sequencing for broad-spectrum identification of bacterial and archaeal isolates by mass spectrometry.</title>
        <authorList>
            <person name="Sekiguchi Y."/>
            <person name="Tourlousse D.M."/>
        </authorList>
    </citation>
    <scope>NUCLEOTIDE SEQUENCE</scope>
    <source>
        <strain evidence="7">10succ1</strain>
    </source>
</reference>
<proteinExistence type="inferred from homology"/>
<dbReference type="InterPro" id="IPR000415">
    <property type="entry name" value="Nitroreductase-like"/>
</dbReference>
<dbReference type="GO" id="GO:0016491">
    <property type="term" value="F:oxidoreductase activity"/>
    <property type="evidence" value="ECO:0007669"/>
    <property type="project" value="UniProtKB-KW"/>
</dbReference>
<comment type="similarity">
    <text evidence="2">Belongs to the nitroreductase family.</text>
</comment>
<dbReference type="PANTHER" id="PTHR43673">
    <property type="entry name" value="NAD(P)H NITROREDUCTASE YDGI-RELATED"/>
    <property type="match status" value="1"/>
</dbReference>
<evidence type="ECO:0000259" key="6">
    <source>
        <dbReference type="Pfam" id="PF00881"/>
    </source>
</evidence>
<dbReference type="Gene3D" id="3.40.109.10">
    <property type="entry name" value="NADH Oxidase"/>
    <property type="match status" value="1"/>
</dbReference>
<evidence type="ECO:0000256" key="3">
    <source>
        <dbReference type="ARBA" id="ARBA00022630"/>
    </source>
</evidence>
<evidence type="ECO:0000256" key="4">
    <source>
        <dbReference type="ARBA" id="ARBA00022643"/>
    </source>
</evidence>
<comment type="cofactor">
    <cofactor evidence="1">
        <name>FMN</name>
        <dbReference type="ChEBI" id="CHEBI:58210"/>
    </cofactor>
</comment>
<accession>A0A9W6LPP2</accession>
<dbReference type="Proteomes" id="UP001144471">
    <property type="component" value="Unassembled WGS sequence"/>
</dbReference>
<name>A0A9W6LPP2_9FUSO</name>
<keyword evidence="3" id="KW-0285">Flavoprotein</keyword>
<evidence type="ECO:0000313" key="8">
    <source>
        <dbReference type="Proteomes" id="UP001144471"/>
    </source>
</evidence>
<keyword evidence="4" id="KW-0288">FMN</keyword>
<sequence length="205" mass="23483">MEFNNVINERRAATFFDPKKDLDITLLEEIINEATLAPSCFNTQPWGVVVIKSQEAREELFEKACQQPKVKEAPVTLAIIGKRTGYERENSIWDEKIKNGYLDEEKLKGILSFCNSSLFATLDQKTAYAARNSSLLAMSIMYVAQNRGVATHPMIGFDEGAVKKLYDIEEEDIVTMLISMGYPDESRELYPREKRFTFKEISKIY</sequence>
<dbReference type="RefSeq" id="WP_281837696.1">
    <property type="nucleotide sequence ID" value="NZ_BSDY01000031.1"/>
</dbReference>
<evidence type="ECO:0000256" key="2">
    <source>
        <dbReference type="ARBA" id="ARBA00007118"/>
    </source>
</evidence>
<feature type="domain" description="Nitroreductase" evidence="6">
    <location>
        <begin position="7"/>
        <end position="182"/>
    </location>
</feature>
<organism evidence="7 8">
    <name type="scientific">Propionigenium maris DSM 9537</name>
    <dbReference type="NCBI Taxonomy" id="1123000"/>
    <lineage>
        <taxon>Bacteria</taxon>
        <taxon>Fusobacteriati</taxon>
        <taxon>Fusobacteriota</taxon>
        <taxon>Fusobacteriia</taxon>
        <taxon>Fusobacteriales</taxon>
        <taxon>Fusobacteriaceae</taxon>
        <taxon>Propionigenium</taxon>
    </lineage>
</organism>
<evidence type="ECO:0000256" key="1">
    <source>
        <dbReference type="ARBA" id="ARBA00001917"/>
    </source>
</evidence>
<comment type="caution">
    <text evidence="7">The sequence shown here is derived from an EMBL/GenBank/DDBJ whole genome shotgun (WGS) entry which is preliminary data.</text>
</comment>
<keyword evidence="5" id="KW-0560">Oxidoreductase</keyword>
<protein>
    <submittedName>
        <fullName evidence="7">Nitroreductase</fullName>
    </submittedName>
</protein>
<dbReference type="PANTHER" id="PTHR43673:SF2">
    <property type="entry name" value="NITROREDUCTASE"/>
    <property type="match status" value="1"/>
</dbReference>
<dbReference type="EMBL" id="BSDY01000031">
    <property type="protein sequence ID" value="GLI58023.1"/>
    <property type="molecule type" value="Genomic_DNA"/>
</dbReference>
<dbReference type="Pfam" id="PF00881">
    <property type="entry name" value="Nitroreductase"/>
    <property type="match status" value="1"/>
</dbReference>
<dbReference type="SUPFAM" id="SSF55469">
    <property type="entry name" value="FMN-dependent nitroreductase-like"/>
    <property type="match status" value="1"/>
</dbReference>
<gene>
    <name evidence="7" type="ORF">PM10SUCC1_35370</name>
</gene>
<keyword evidence="8" id="KW-1185">Reference proteome</keyword>
<dbReference type="AlphaFoldDB" id="A0A9W6LPP2"/>
<evidence type="ECO:0000313" key="7">
    <source>
        <dbReference type="EMBL" id="GLI58023.1"/>
    </source>
</evidence>